<reference evidence="5 6" key="1">
    <citation type="journal article" date="2019" name="ACS Chem. Biol.">
        <title>Identification and Mobilization of a Cryptic Antibiotic Biosynthesis Gene Locus from a Human-Pathogenic Nocardia Isolate.</title>
        <authorList>
            <person name="Herisse M."/>
            <person name="Ishida K."/>
            <person name="Porter J.L."/>
            <person name="Howden B."/>
            <person name="Hertweck C."/>
            <person name="Stinear T.P."/>
            <person name="Pidot S.J."/>
        </authorList>
    </citation>
    <scope>NUCLEOTIDE SEQUENCE [LARGE SCALE GENOMIC DNA]</scope>
    <source>
        <strain evidence="5 6">AUSMDU00024985</strain>
    </source>
</reference>
<dbReference type="GO" id="GO:0006950">
    <property type="term" value="P:response to stress"/>
    <property type="evidence" value="ECO:0007669"/>
    <property type="project" value="TreeGrafter"/>
</dbReference>
<dbReference type="PANTHER" id="PTHR33164">
    <property type="entry name" value="TRANSCRIPTIONAL REGULATOR, MARR FAMILY"/>
    <property type="match status" value="1"/>
</dbReference>
<dbReference type="Pfam" id="PF12802">
    <property type="entry name" value="MarR_2"/>
    <property type="match status" value="1"/>
</dbReference>
<dbReference type="Gene3D" id="1.10.10.10">
    <property type="entry name" value="Winged helix-like DNA-binding domain superfamily/Winged helix DNA-binding domain"/>
    <property type="match status" value="1"/>
</dbReference>
<feature type="domain" description="HTH marR-type" evidence="4">
    <location>
        <begin position="44"/>
        <end position="174"/>
    </location>
</feature>
<proteinExistence type="predicted"/>
<evidence type="ECO:0000256" key="2">
    <source>
        <dbReference type="ARBA" id="ARBA00023125"/>
    </source>
</evidence>
<protein>
    <submittedName>
        <fullName evidence="5">MarR family transcriptional regulator</fullName>
    </submittedName>
</protein>
<keyword evidence="1" id="KW-0805">Transcription regulation</keyword>
<gene>
    <name evidence="5" type="ORF">F5X71_29325</name>
</gene>
<dbReference type="PROSITE" id="PS50995">
    <property type="entry name" value="HTH_MARR_2"/>
    <property type="match status" value="1"/>
</dbReference>
<dbReference type="PANTHER" id="PTHR33164:SF64">
    <property type="entry name" value="TRANSCRIPTIONAL REGULATOR SLYA"/>
    <property type="match status" value="1"/>
</dbReference>
<dbReference type="Proteomes" id="UP000501705">
    <property type="component" value="Chromosome"/>
</dbReference>
<accession>A0A6G9XY50</accession>
<dbReference type="SUPFAM" id="SSF46785">
    <property type="entry name" value="Winged helix' DNA-binding domain"/>
    <property type="match status" value="1"/>
</dbReference>
<sequence>MSTVARRKPESGNADHHRIFPLEYLPRGVGYSAAVDDSTAPAALEELARLVRRASQELDRAIAGCLGEASVARWHVLATVADGAGHPMAHLAEATLLTGASLTRLIDGMIADNLVHRKVDEVDRRRVLVFPTRRGLLAYRTMNSALAEGGLDTLGAAKGRLAKSLVTLIGQLNAQPVVQ</sequence>
<organism evidence="5 6">
    <name type="scientific">Nocardia brasiliensis</name>
    <dbReference type="NCBI Taxonomy" id="37326"/>
    <lineage>
        <taxon>Bacteria</taxon>
        <taxon>Bacillati</taxon>
        <taxon>Actinomycetota</taxon>
        <taxon>Actinomycetes</taxon>
        <taxon>Mycobacteriales</taxon>
        <taxon>Nocardiaceae</taxon>
        <taxon>Nocardia</taxon>
    </lineage>
</organism>
<dbReference type="GO" id="GO:0003677">
    <property type="term" value="F:DNA binding"/>
    <property type="evidence" value="ECO:0007669"/>
    <property type="project" value="UniProtKB-KW"/>
</dbReference>
<keyword evidence="3" id="KW-0804">Transcription</keyword>
<dbReference type="InterPro" id="IPR036388">
    <property type="entry name" value="WH-like_DNA-bd_sf"/>
</dbReference>
<dbReference type="GO" id="GO:0003700">
    <property type="term" value="F:DNA-binding transcription factor activity"/>
    <property type="evidence" value="ECO:0007669"/>
    <property type="project" value="InterPro"/>
</dbReference>
<evidence type="ECO:0000313" key="5">
    <source>
        <dbReference type="EMBL" id="QIS05862.1"/>
    </source>
</evidence>
<dbReference type="InterPro" id="IPR039422">
    <property type="entry name" value="MarR/SlyA-like"/>
</dbReference>
<evidence type="ECO:0000259" key="4">
    <source>
        <dbReference type="PROSITE" id="PS50995"/>
    </source>
</evidence>
<name>A0A6G9XY50_NOCBR</name>
<evidence type="ECO:0000256" key="3">
    <source>
        <dbReference type="ARBA" id="ARBA00023163"/>
    </source>
</evidence>
<dbReference type="AlphaFoldDB" id="A0A6G9XY50"/>
<evidence type="ECO:0000256" key="1">
    <source>
        <dbReference type="ARBA" id="ARBA00023015"/>
    </source>
</evidence>
<dbReference type="SMART" id="SM00347">
    <property type="entry name" value="HTH_MARR"/>
    <property type="match status" value="1"/>
</dbReference>
<dbReference type="EMBL" id="CP046171">
    <property type="protein sequence ID" value="QIS05862.1"/>
    <property type="molecule type" value="Genomic_DNA"/>
</dbReference>
<evidence type="ECO:0000313" key="6">
    <source>
        <dbReference type="Proteomes" id="UP000501705"/>
    </source>
</evidence>
<dbReference type="InterPro" id="IPR036390">
    <property type="entry name" value="WH_DNA-bd_sf"/>
</dbReference>
<keyword evidence="2" id="KW-0238">DNA-binding</keyword>
<dbReference type="InterPro" id="IPR000835">
    <property type="entry name" value="HTH_MarR-typ"/>
</dbReference>